<protein>
    <submittedName>
        <fullName evidence="3">BTB domain-containing protein</fullName>
    </submittedName>
</protein>
<dbReference type="PANTHER" id="PTHR14499:SF136">
    <property type="entry name" value="GH08630P"/>
    <property type="match status" value="1"/>
</dbReference>
<evidence type="ECO:0000259" key="1">
    <source>
        <dbReference type="PROSITE" id="PS50097"/>
    </source>
</evidence>
<dbReference type="SUPFAM" id="SSF54695">
    <property type="entry name" value="POZ domain"/>
    <property type="match status" value="1"/>
</dbReference>
<dbReference type="Proteomes" id="UP000046392">
    <property type="component" value="Unplaced"/>
</dbReference>
<evidence type="ECO:0000313" key="3">
    <source>
        <dbReference type="WBParaSite" id="SPAL_0000930100.1"/>
    </source>
</evidence>
<dbReference type="InterPro" id="IPR011333">
    <property type="entry name" value="SKP1/BTB/POZ_sf"/>
</dbReference>
<dbReference type="Gene3D" id="3.30.710.10">
    <property type="entry name" value="Potassium Channel Kv1.1, Chain A"/>
    <property type="match status" value="1"/>
</dbReference>
<feature type="domain" description="BTB" evidence="1">
    <location>
        <begin position="9"/>
        <end position="83"/>
    </location>
</feature>
<evidence type="ECO:0000313" key="2">
    <source>
        <dbReference type="Proteomes" id="UP000046392"/>
    </source>
</evidence>
<dbReference type="SMART" id="SM00225">
    <property type="entry name" value="BTB"/>
    <property type="match status" value="1"/>
</dbReference>
<dbReference type="PROSITE" id="PS50097">
    <property type="entry name" value="BTB"/>
    <property type="match status" value="1"/>
</dbReference>
<reference evidence="3" key="1">
    <citation type="submission" date="2017-02" db="UniProtKB">
        <authorList>
            <consortium name="WormBaseParasite"/>
        </authorList>
    </citation>
    <scope>IDENTIFICATION</scope>
</reference>
<dbReference type="InterPro" id="IPR003131">
    <property type="entry name" value="T1-type_BTB"/>
</dbReference>
<dbReference type="InterPro" id="IPR000210">
    <property type="entry name" value="BTB/POZ_dom"/>
</dbReference>
<dbReference type="Pfam" id="PF02214">
    <property type="entry name" value="BTB_2"/>
    <property type="match status" value="1"/>
</dbReference>
<sequence>MTEHINDCQVISLNIGGTKYMTTVRTLMREENTFFTDLLKSDCNQHENVATKLPDGAYFIDRDGELFVYILDYMRTGKLLLPDNFKDTARLKEEVMFYKLENMNELLLPYFNLKYPGRLGGGQINGNTALQNTCETGKYLFLKKIML</sequence>
<organism evidence="2 3">
    <name type="scientific">Strongyloides papillosus</name>
    <name type="common">Intestinal threadworm</name>
    <dbReference type="NCBI Taxonomy" id="174720"/>
    <lineage>
        <taxon>Eukaryota</taxon>
        <taxon>Metazoa</taxon>
        <taxon>Ecdysozoa</taxon>
        <taxon>Nematoda</taxon>
        <taxon>Chromadorea</taxon>
        <taxon>Rhabditida</taxon>
        <taxon>Tylenchina</taxon>
        <taxon>Panagrolaimomorpha</taxon>
        <taxon>Strongyloidoidea</taxon>
        <taxon>Strongyloididae</taxon>
        <taxon>Strongyloides</taxon>
    </lineage>
</organism>
<dbReference type="STRING" id="174720.A0A0N5BTX7"/>
<dbReference type="PANTHER" id="PTHR14499">
    <property type="entry name" value="POTASSIUM CHANNEL TETRAMERIZATION DOMAIN-CONTAINING"/>
    <property type="match status" value="1"/>
</dbReference>
<keyword evidence="2" id="KW-1185">Reference proteome</keyword>
<name>A0A0N5BTX7_STREA</name>
<dbReference type="WBParaSite" id="SPAL_0000930100.1">
    <property type="protein sequence ID" value="SPAL_0000930100.1"/>
    <property type="gene ID" value="SPAL_0000930100"/>
</dbReference>
<accession>A0A0N5BTX7</accession>
<dbReference type="GO" id="GO:0051260">
    <property type="term" value="P:protein homooligomerization"/>
    <property type="evidence" value="ECO:0007669"/>
    <property type="project" value="InterPro"/>
</dbReference>
<dbReference type="AlphaFoldDB" id="A0A0N5BTX7"/>
<proteinExistence type="predicted"/>
<dbReference type="CDD" id="cd18316">
    <property type="entry name" value="BTB_POZ_KCTD-like"/>
    <property type="match status" value="1"/>
</dbReference>